<dbReference type="EMBL" id="BMDH01000006">
    <property type="protein sequence ID" value="GGI15330.1"/>
    <property type="molecule type" value="Genomic_DNA"/>
</dbReference>
<dbReference type="RefSeq" id="WP_188355705.1">
    <property type="nucleotide sequence ID" value="NZ_BMDH01000006.1"/>
</dbReference>
<sequence length="53" mass="6008">MWWQANMVGSGMVVGMDVEVLLQMVEDYRAGKLETVSLEEVERQLDRLGAHAE</sequence>
<organism evidence="1 2">
    <name type="scientific">Galliscardovia ingluviei</name>
    <dbReference type="NCBI Taxonomy" id="1769422"/>
    <lineage>
        <taxon>Bacteria</taxon>
        <taxon>Bacillati</taxon>
        <taxon>Actinomycetota</taxon>
        <taxon>Actinomycetes</taxon>
        <taxon>Bifidobacteriales</taxon>
        <taxon>Bifidobacteriaceae</taxon>
        <taxon>Galliscardovia</taxon>
    </lineage>
</organism>
<name>A0A8J3AM81_9BIFI</name>
<evidence type="ECO:0000313" key="2">
    <source>
        <dbReference type="Proteomes" id="UP000619536"/>
    </source>
</evidence>
<protein>
    <submittedName>
        <fullName evidence="1">Uncharacterized protein</fullName>
    </submittedName>
</protein>
<keyword evidence="2" id="KW-1185">Reference proteome</keyword>
<accession>A0A8J3AM81</accession>
<gene>
    <name evidence="1" type="ORF">GCM10007377_15360</name>
</gene>
<evidence type="ECO:0000313" key="1">
    <source>
        <dbReference type="EMBL" id="GGI15330.1"/>
    </source>
</evidence>
<comment type="caution">
    <text evidence="1">The sequence shown here is derived from an EMBL/GenBank/DDBJ whole genome shotgun (WGS) entry which is preliminary data.</text>
</comment>
<reference evidence="1" key="1">
    <citation type="journal article" date="2014" name="Int. J. Syst. Evol. Microbiol.">
        <title>Complete genome sequence of Corynebacterium casei LMG S-19264T (=DSM 44701T), isolated from a smear-ripened cheese.</title>
        <authorList>
            <consortium name="US DOE Joint Genome Institute (JGI-PGF)"/>
            <person name="Walter F."/>
            <person name="Albersmeier A."/>
            <person name="Kalinowski J."/>
            <person name="Ruckert C."/>
        </authorList>
    </citation>
    <scope>NUCLEOTIDE SEQUENCE</scope>
    <source>
        <strain evidence="1">CCM 8606</strain>
    </source>
</reference>
<proteinExistence type="predicted"/>
<reference evidence="1" key="2">
    <citation type="submission" date="2020-09" db="EMBL/GenBank/DDBJ databases">
        <authorList>
            <person name="Sun Q."/>
            <person name="Sedlacek I."/>
        </authorList>
    </citation>
    <scope>NUCLEOTIDE SEQUENCE</scope>
    <source>
        <strain evidence="1">CCM 8606</strain>
    </source>
</reference>
<dbReference type="Proteomes" id="UP000619536">
    <property type="component" value="Unassembled WGS sequence"/>
</dbReference>
<dbReference type="AlphaFoldDB" id="A0A8J3AM81"/>